<dbReference type="PRINTS" id="PR00702">
    <property type="entry name" value="ACRIFLAVINRP"/>
</dbReference>
<feature type="transmembrane region" description="Helical" evidence="1">
    <location>
        <begin position="358"/>
        <end position="377"/>
    </location>
</feature>
<dbReference type="EMBL" id="CP025197">
    <property type="protein sequence ID" value="AUG57123.1"/>
    <property type="molecule type" value="Genomic_DNA"/>
</dbReference>
<dbReference type="SUPFAM" id="SSF82866">
    <property type="entry name" value="Multidrug efflux transporter AcrB transmembrane domain"/>
    <property type="match status" value="2"/>
</dbReference>
<feature type="transmembrane region" description="Helical" evidence="1">
    <location>
        <begin position="913"/>
        <end position="937"/>
    </location>
</feature>
<evidence type="ECO:0000256" key="1">
    <source>
        <dbReference type="SAM" id="Phobius"/>
    </source>
</evidence>
<keyword evidence="1" id="KW-0812">Transmembrane</keyword>
<dbReference type="Gene3D" id="1.20.1640.10">
    <property type="entry name" value="Multidrug efflux transporter AcrB transmembrane domain"/>
    <property type="match status" value="2"/>
</dbReference>
<dbReference type="SUPFAM" id="SSF82693">
    <property type="entry name" value="Multidrug efflux transporter AcrB pore domain, PN1, PN2, PC1 and PC2 subdomains"/>
    <property type="match status" value="3"/>
</dbReference>
<dbReference type="Gene3D" id="3.30.70.1440">
    <property type="entry name" value="Multidrug efflux transporter AcrB pore domain"/>
    <property type="match status" value="1"/>
</dbReference>
<dbReference type="GO" id="GO:0005886">
    <property type="term" value="C:plasma membrane"/>
    <property type="evidence" value="ECO:0007669"/>
    <property type="project" value="TreeGrafter"/>
</dbReference>
<dbReference type="Gene3D" id="3.30.70.1430">
    <property type="entry name" value="Multidrug efflux transporter AcrB pore domain"/>
    <property type="match status" value="2"/>
</dbReference>
<feature type="transmembrane region" description="Helical" evidence="1">
    <location>
        <begin position="429"/>
        <end position="449"/>
    </location>
</feature>
<dbReference type="Gene3D" id="3.30.2090.10">
    <property type="entry name" value="Multidrug efflux transporter AcrB TolC docking domain, DN and DC subdomains"/>
    <property type="match status" value="2"/>
</dbReference>
<evidence type="ECO:0000313" key="3">
    <source>
        <dbReference type="Proteomes" id="UP000233534"/>
    </source>
</evidence>
<feature type="transmembrane region" description="Helical" evidence="1">
    <location>
        <begin position="887"/>
        <end position="907"/>
    </location>
</feature>
<feature type="transmembrane region" description="Helical" evidence="1">
    <location>
        <begin position="461"/>
        <end position="484"/>
    </location>
</feature>
<gene>
    <name evidence="2" type="primary">swrC</name>
    <name evidence="2" type="ORF">HVS_05965</name>
</gene>
<dbReference type="PANTHER" id="PTHR32063:SF0">
    <property type="entry name" value="SWARMING MOTILITY PROTEIN SWRC"/>
    <property type="match status" value="1"/>
</dbReference>
<keyword evidence="1" id="KW-1133">Transmembrane helix</keyword>
<proteinExistence type="predicted"/>
<feature type="transmembrane region" description="Helical" evidence="1">
    <location>
        <begin position="389"/>
        <end position="409"/>
    </location>
</feature>
<dbReference type="Pfam" id="PF00873">
    <property type="entry name" value="ACR_tran"/>
    <property type="match status" value="1"/>
</dbReference>
<feature type="transmembrane region" description="Helical" evidence="1">
    <location>
        <begin position="12"/>
        <end position="30"/>
    </location>
</feature>
<keyword evidence="3" id="KW-1185">Reference proteome</keyword>
<keyword evidence="1" id="KW-0472">Membrane</keyword>
<dbReference type="RefSeq" id="WP_101300148.1">
    <property type="nucleotide sequence ID" value="NZ_CP025197.1"/>
</dbReference>
<dbReference type="SUPFAM" id="SSF82714">
    <property type="entry name" value="Multidrug efflux transporter AcrB TolC docking domain, DN and DC subdomains"/>
    <property type="match status" value="2"/>
</dbReference>
<sequence length="1034" mass="112296">MNISELSVRRPVTIIMVMLMIVVFGVVSFLKSPMDLLPSMIIPMAVIMTEYEGVGSQEVENFVTRPIESAVSTVSNMKSVSSQSSEGSSIVIVEFNDGTDMDFAALDLRERIDMIKEFLPDGASNPMVIKINPDMLPIAQIGVSSAGKSEAELKSYVENNIKNRIERIEGVASVSLSGGLTQEIIVNMDKTKMENYKLSINQVASTLQMENINLPSGVVEHGDRKLNVRSKGEFNSIKEIENIPIVLPQGSIIYIRDIATVEEGYKEKSSINRMDGEDCIGLTIQKEATANTLEVTKRIKREINNIIEEYEDINIEIAFDQGIFVEQSINGVIQNGIIGALLAMLILFLFLKNLRPTLVIAISIPISVISTFILLYLSNTTLNMISMSGLALGVGMMVDNAIVVLESIYRHRREGKSRIEAALTGTKEVGGAIIASTLTTVVVFVPIVFTEGLASEIFKEMALTVTFSLLASLAVALTIVPMLSSKMLHISNGKGKSSFYSKIVDKWDKVINGLDNIYRVALKGVLNSRLITIIVTIVISGASIATLYFVGTEFIPDTDQGLFTVSIDMGEGVVLEETDEVVKKVEEIIEKIPEVEIVFATVGGSSSNVMSLGTESSSASVDVTLKPLSERSKSTSEIVEMVRKEVAKIPGADITVRNAGMDMLSMMGSAISVQIYGDDLGELAKIASEVEEIVESVEGTRQVETSVSKGRLEAGVYVNRDKASMYGLSTIQVASAISTALQGQVATRYRIGGNEIDVRVKFPDEVTKTYQSLNNISVLSPLGVNVPLGEVVEIKLEEGPINITRRNQTRYVTVNADLYGRDLGSVNAEIQEKLNELKLPDGYYTQLGGENEQMVESFESLGKALLLSILLIYMVMAAQFESLSQPFIIMFSVPLAFSGAVLGLFITGRTLNVASFIGVIMLAGIVVNNAILLVDYINNLRESGMERDEAILKAGPTRLRPILMTTLTTILGLVPLALGIGEGAEIQAPLATVVMFGLALSTLLTLLIIPVIYTLFDDLARKVKGKKLEVESGM</sequence>
<dbReference type="Proteomes" id="UP000233534">
    <property type="component" value="Chromosome"/>
</dbReference>
<organism evidence="2 3">
    <name type="scientific">Acetivibrio saccincola</name>
    <dbReference type="NCBI Taxonomy" id="1677857"/>
    <lineage>
        <taxon>Bacteria</taxon>
        <taxon>Bacillati</taxon>
        <taxon>Bacillota</taxon>
        <taxon>Clostridia</taxon>
        <taxon>Eubacteriales</taxon>
        <taxon>Oscillospiraceae</taxon>
        <taxon>Acetivibrio</taxon>
    </lineage>
</organism>
<dbReference type="InterPro" id="IPR001036">
    <property type="entry name" value="Acrflvin-R"/>
</dbReference>
<feature type="transmembrane region" description="Helical" evidence="1">
    <location>
        <begin position="530"/>
        <end position="550"/>
    </location>
</feature>
<reference evidence="2 3" key="1">
    <citation type="submission" date="2017-12" db="EMBL/GenBank/DDBJ databases">
        <title>Complete genome sequence of Herbivorax saccincola GGR1, a novel Cellulosome-producing hydrolytic bacterium in a thermophilic biogas plant, established by Illumina and Nanopore MinION sequencing.</title>
        <authorList>
            <person name="Pechtl A."/>
            <person name="Ruckert C."/>
            <person name="Koeck D.E."/>
            <person name="Maus I."/>
            <person name="Winkler A."/>
            <person name="Kalinowski J."/>
            <person name="Puhler A."/>
            <person name="Schwarz W.W."/>
            <person name="Zverlov V.V."/>
            <person name="Schluter A."/>
            <person name="Liebl W."/>
        </authorList>
    </citation>
    <scope>NUCLEOTIDE SEQUENCE [LARGE SCALE GENOMIC DNA]</scope>
    <source>
        <strain evidence="3">SR1</strain>
    </source>
</reference>
<dbReference type="KEGG" id="hsc:HVS_05965"/>
<dbReference type="InterPro" id="IPR027463">
    <property type="entry name" value="AcrB_DN_DC_subdom"/>
</dbReference>
<dbReference type="AlphaFoldDB" id="A0A2K9EGS7"/>
<protein>
    <submittedName>
        <fullName evidence="2">Swarming motility protein SwrC</fullName>
    </submittedName>
</protein>
<feature type="transmembrane region" description="Helical" evidence="1">
    <location>
        <begin position="332"/>
        <end position="351"/>
    </location>
</feature>
<feature type="transmembrane region" description="Helical" evidence="1">
    <location>
        <begin position="962"/>
        <end position="981"/>
    </location>
</feature>
<name>A0A2K9EGS7_9FIRM</name>
<accession>A0A2K9EGS7</accession>
<dbReference type="GO" id="GO:0042910">
    <property type="term" value="F:xenobiotic transmembrane transporter activity"/>
    <property type="evidence" value="ECO:0007669"/>
    <property type="project" value="TreeGrafter"/>
</dbReference>
<dbReference type="Gene3D" id="3.30.70.1320">
    <property type="entry name" value="Multidrug efflux transporter AcrB pore domain like"/>
    <property type="match status" value="1"/>
</dbReference>
<feature type="transmembrane region" description="Helical" evidence="1">
    <location>
        <begin position="993"/>
        <end position="1016"/>
    </location>
</feature>
<dbReference type="PANTHER" id="PTHR32063">
    <property type="match status" value="1"/>
</dbReference>
<evidence type="ECO:0000313" key="2">
    <source>
        <dbReference type="EMBL" id="AUG57123.1"/>
    </source>
</evidence>